<proteinExistence type="inferred from homology"/>
<comment type="similarity">
    <text evidence="2 9">Belongs to the sulfotransferase 2 family.</text>
</comment>
<keyword evidence="10" id="KW-1185">Reference proteome</keyword>
<protein>
    <recommendedName>
        <fullName evidence="9">Carbohydrate sulfotransferase</fullName>
        <ecNumber evidence="9">2.8.2.-</ecNumber>
    </recommendedName>
</protein>
<evidence type="ECO:0000256" key="9">
    <source>
        <dbReference type="RuleBase" id="RU364020"/>
    </source>
</evidence>
<reference evidence="11" key="1">
    <citation type="submission" date="2025-08" db="UniProtKB">
        <authorList>
            <consortium name="RefSeq"/>
        </authorList>
    </citation>
    <scope>IDENTIFICATION</scope>
</reference>
<evidence type="ECO:0000313" key="11">
    <source>
        <dbReference type="RefSeq" id="XP_014676350.1"/>
    </source>
</evidence>
<evidence type="ECO:0000256" key="6">
    <source>
        <dbReference type="ARBA" id="ARBA00023034"/>
    </source>
</evidence>
<dbReference type="PANTHER" id="PTHR12137:SF54">
    <property type="entry name" value="CARBOHYDRATE SULFOTRANSFERASE"/>
    <property type="match status" value="1"/>
</dbReference>
<sequence>MISIFQVQSRLLPDEINRLEREQTKRKRRVHRACAANLTHASAKGALGKAENFNYYKKVIVDDEHKLLYCNVQKIASTNWKRVLIALRYHPPKDPATINKSLVHRKGGNWTYLAAFNAKERQYRLDNYFKFLFVRNPYERLLSAYMNKFVEQNPLFQQTYVPLIARMYRGGNNATGGAIARNETVTFGEFLRI</sequence>
<keyword evidence="8 9" id="KW-0325">Glycoprotein</keyword>
<gene>
    <name evidence="11" type="primary">LOC106816280</name>
</gene>
<evidence type="ECO:0000256" key="4">
    <source>
        <dbReference type="ARBA" id="ARBA00022692"/>
    </source>
</evidence>
<comment type="subcellular location">
    <subcellularLocation>
        <location evidence="1 9">Golgi apparatus membrane</location>
        <topology evidence="1 9">Single-pass type II membrane protein</topology>
    </subcellularLocation>
</comment>
<evidence type="ECO:0000256" key="2">
    <source>
        <dbReference type="ARBA" id="ARBA00006339"/>
    </source>
</evidence>
<dbReference type="InterPro" id="IPR018011">
    <property type="entry name" value="Carb_sulfotrans_8-10"/>
</dbReference>
<dbReference type="RefSeq" id="XP_014676350.1">
    <property type="nucleotide sequence ID" value="XM_014820864.1"/>
</dbReference>
<dbReference type="Pfam" id="PF03567">
    <property type="entry name" value="Sulfotransfer_2"/>
    <property type="match status" value="1"/>
</dbReference>
<accession>A0ABM1EVX9</accession>
<keyword evidence="6 9" id="KW-0333">Golgi apparatus</keyword>
<evidence type="ECO:0000256" key="7">
    <source>
        <dbReference type="ARBA" id="ARBA00023136"/>
    </source>
</evidence>
<dbReference type="GeneID" id="106816280"/>
<evidence type="ECO:0000313" key="10">
    <source>
        <dbReference type="Proteomes" id="UP000695022"/>
    </source>
</evidence>
<evidence type="ECO:0000256" key="5">
    <source>
        <dbReference type="ARBA" id="ARBA00022989"/>
    </source>
</evidence>
<organism evidence="10 11">
    <name type="scientific">Priapulus caudatus</name>
    <name type="common">Priapulid worm</name>
    <dbReference type="NCBI Taxonomy" id="37621"/>
    <lineage>
        <taxon>Eukaryota</taxon>
        <taxon>Metazoa</taxon>
        <taxon>Ecdysozoa</taxon>
        <taxon>Scalidophora</taxon>
        <taxon>Priapulida</taxon>
        <taxon>Priapulimorpha</taxon>
        <taxon>Priapulimorphida</taxon>
        <taxon>Priapulidae</taxon>
        <taxon>Priapulus</taxon>
    </lineage>
</organism>
<name>A0ABM1EVX9_PRICU</name>
<keyword evidence="3 9" id="KW-0808">Transferase</keyword>
<evidence type="ECO:0000256" key="8">
    <source>
        <dbReference type="ARBA" id="ARBA00023180"/>
    </source>
</evidence>
<keyword evidence="5" id="KW-1133">Transmembrane helix</keyword>
<dbReference type="Proteomes" id="UP000695022">
    <property type="component" value="Unplaced"/>
</dbReference>
<dbReference type="InterPro" id="IPR005331">
    <property type="entry name" value="Sulfotransferase"/>
</dbReference>
<evidence type="ECO:0000256" key="1">
    <source>
        <dbReference type="ARBA" id="ARBA00004323"/>
    </source>
</evidence>
<keyword evidence="9" id="KW-0735">Signal-anchor</keyword>
<keyword evidence="4" id="KW-0812">Transmembrane</keyword>
<dbReference type="PANTHER" id="PTHR12137">
    <property type="entry name" value="CARBOHYDRATE SULFOTRANSFERASE"/>
    <property type="match status" value="1"/>
</dbReference>
<evidence type="ECO:0000256" key="3">
    <source>
        <dbReference type="ARBA" id="ARBA00022679"/>
    </source>
</evidence>
<keyword evidence="7" id="KW-0472">Membrane</keyword>
<dbReference type="EC" id="2.8.2.-" evidence="9"/>
<keyword evidence="9" id="KW-0119">Carbohydrate metabolism</keyword>